<dbReference type="PROSITE" id="PS00094">
    <property type="entry name" value="C5_MTASE_1"/>
    <property type="match status" value="1"/>
</dbReference>
<dbReference type="PANTHER" id="PTHR10629">
    <property type="entry name" value="CYTOSINE-SPECIFIC METHYLTRANSFERASE"/>
    <property type="match status" value="1"/>
</dbReference>
<proteinExistence type="inferred from homology"/>
<evidence type="ECO:0000256" key="6">
    <source>
        <dbReference type="ARBA" id="ARBA00023125"/>
    </source>
</evidence>
<dbReference type="Gene3D" id="3.40.50.150">
    <property type="entry name" value="Vaccinia Virus protein VP39"/>
    <property type="match status" value="1"/>
</dbReference>
<dbReference type="GO" id="GO:0006346">
    <property type="term" value="P:DNA methylation-dependent constitutive heterochromatin formation"/>
    <property type="evidence" value="ECO:0007669"/>
    <property type="project" value="InterPro"/>
</dbReference>
<keyword evidence="5" id="KW-0677">Repeat</keyword>
<evidence type="ECO:0000256" key="10">
    <source>
        <dbReference type="RuleBase" id="RU000416"/>
    </source>
</evidence>
<evidence type="ECO:0000256" key="9">
    <source>
        <dbReference type="PROSITE-ProRule" id="PRU01016"/>
    </source>
</evidence>
<keyword evidence="6" id="KW-0238">DNA-binding</keyword>
<name>A0AAD5V747_9APHY</name>
<evidence type="ECO:0000256" key="1">
    <source>
        <dbReference type="ARBA" id="ARBA00004123"/>
    </source>
</evidence>
<dbReference type="InterPro" id="IPR001025">
    <property type="entry name" value="BAH_dom"/>
</dbReference>
<dbReference type="InterPro" id="IPR018117">
    <property type="entry name" value="C5_DNA_meth_AS"/>
</dbReference>
<dbReference type="NCBIfam" id="TIGR00675">
    <property type="entry name" value="dcm"/>
    <property type="match status" value="1"/>
</dbReference>
<dbReference type="Pfam" id="PF00145">
    <property type="entry name" value="DNA_methylase"/>
    <property type="match status" value="1"/>
</dbReference>
<sequence>MAPSTSEWCFGGLDPAMVGQRLYVGRYPPQRSNLRSSNISATRRLDLSRDQAETLYQSHGSELSESGLVVPGETVLEQENEEDDDVPIRLLSDFTIYDIRTHHLVPLESLLDMEDGGEGFTVAVGCVSVCHAPDESDSDTLGGPDTGPVGPVELTRILELNVHSVSEDPGSSVDVDPKIYIRTQFAWYILDLPSQKYREIFSNFWVKHALAQLVICCVQEKPTLSYDEFVKLLRKGELSHLLDYNPMDVLKRSIDEQDFNDEDNVSYISSVLTALSEEKSLKPIFKKSPLLRRIRVTAGRTFAAIGKSRGPRIDMEKEVLAHKNPTFVTSGVRRIAQTLFSQSFHHDRMSGSGNPNVAPNPVNSARPQSHAERPDRIKWVKGSEVVPNYYLSVIIDGARYNVGDTVAVEKGEDENSARYKNSLQDWSTNNLANSKWFAKICYMFEIGGQKMFHAQWYQHGSFTLLQETAHPQGLFLIEECDNLHLGCIYQKCYIQALGTTENESHYSPKKKWDLVSGLSYVSGHGHVAFIEPSASKVKAALNACNPHEQCYSCGVAKLHDRLERPRVIPGGGMVLHGVEYHPLDFVYLNLSSSNSEVYTLGQVQEFTLSTSGPSVTIKLLERCASLKGGRNFKKGRNTNQHNLYLTSIVYAGIDVELIEGKFFIAHSQDLPELSKPWSDFEDHFLMEYSTRSGKVNHWNQLQALPSEELSHCHSCHLKHIADLQEQASLLERHGPLRGLELFAGAGGLSTGLDTSGFVKTQWAVEFSPGAALSYEVNHPETTVYNQCSNLLLHHAIETFHGHRPKPLSNLNKGNPHLLPSLPMPGEVDFIYGGPPCQGFSGMNHNKNPDDIRTTLVCNMLSWVEFYKPKYFLLENVVGITQFPLYSKQGKKSSGGKQIKMGVVKFILRTLVALGYQCHFKILYANQYGSPQSRPRVIFWGARRDIILPNFPIPSHTIHQHRLPQRINLTTGDILLPTTREHSVDDKTIPHQCAPLKAPTVDDAIGDLPKFDWINPHDVIKETTQDKREVQERMSHGIAQFDARQRAANYPGYPDPTPYLTSPQNEYQEWIRRGGGRNVTYQYSARFSPRVIERVVNIPLEPLMNCQGKYLIEHSI</sequence>
<accession>A0AAD5V747</accession>
<keyword evidence="2 9" id="KW-0489">Methyltransferase</keyword>
<dbReference type="Proteomes" id="UP001212997">
    <property type="component" value="Unassembled WGS sequence"/>
</dbReference>
<dbReference type="PANTHER" id="PTHR10629:SF52">
    <property type="entry name" value="DNA (CYTOSINE-5)-METHYLTRANSFERASE 1"/>
    <property type="match status" value="1"/>
</dbReference>
<reference evidence="14" key="1">
    <citation type="submission" date="2022-07" db="EMBL/GenBank/DDBJ databases">
        <title>Genome Sequence of Physisporinus lineatus.</title>
        <authorList>
            <person name="Buettner E."/>
        </authorList>
    </citation>
    <scope>NUCLEOTIDE SEQUENCE</scope>
    <source>
        <strain evidence="14">VT162</strain>
    </source>
</reference>
<dbReference type="GO" id="GO:0003682">
    <property type="term" value="F:chromatin binding"/>
    <property type="evidence" value="ECO:0007669"/>
    <property type="project" value="InterPro"/>
</dbReference>
<protein>
    <recommendedName>
        <fullName evidence="11">Cytosine-specific methyltransferase</fullName>
        <ecNumber evidence="11">2.1.1.37</ecNumber>
    </recommendedName>
</protein>
<evidence type="ECO:0000256" key="7">
    <source>
        <dbReference type="ARBA" id="ARBA00023242"/>
    </source>
</evidence>
<dbReference type="EC" id="2.1.1.37" evidence="11"/>
<dbReference type="InterPro" id="IPR029063">
    <property type="entry name" value="SAM-dependent_MTases_sf"/>
</dbReference>
<feature type="active site" evidence="8 9">
    <location>
        <position position="836"/>
    </location>
</feature>
<evidence type="ECO:0000256" key="2">
    <source>
        <dbReference type="ARBA" id="ARBA00022603"/>
    </source>
</evidence>
<keyword evidence="4 9" id="KW-0949">S-adenosyl-L-methionine</keyword>
<dbReference type="Pfam" id="PF12047">
    <property type="entry name" value="DNMT1-RFD"/>
    <property type="match status" value="1"/>
</dbReference>
<keyword evidence="7" id="KW-0539">Nucleus</keyword>
<evidence type="ECO:0000256" key="3">
    <source>
        <dbReference type="ARBA" id="ARBA00022679"/>
    </source>
</evidence>
<keyword evidence="15" id="KW-1185">Reference proteome</keyword>
<evidence type="ECO:0000313" key="15">
    <source>
        <dbReference type="Proteomes" id="UP001212997"/>
    </source>
</evidence>
<dbReference type="EMBL" id="JANAWD010000209">
    <property type="protein sequence ID" value="KAJ3483916.1"/>
    <property type="molecule type" value="Genomic_DNA"/>
</dbReference>
<comment type="subcellular location">
    <subcellularLocation>
        <location evidence="1">Nucleus</location>
    </subcellularLocation>
</comment>
<dbReference type="GO" id="GO:0003886">
    <property type="term" value="F:DNA (cytosine-5-)-methyltransferase activity"/>
    <property type="evidence" value="ECO:0007669"/>
    <property type="project" value="UniProtKB-EC"/>
</dbReference>
<comment type="similarity">
    <text evidence="9 10">Belongs to the class I-like SAM-binding methyltransferase superfamily. C5-methyltransferase family.</text>
</comment>
<gene>
    <name evidence="14" type="ORF">NLI96_g5994</name>
</gene>
<feature type="domain" description="BAH" evidence="12">
    <location>
        <begin position="400"/>
        <end position="508"/>
    </location>
</feature>
<dbReference type="InterPro" id="IPR001525">
    <property type="entry name" value="C5_MeTfrase"/>
</dbReference>
<keyword evidence="3 9" id="KW-0808">Transferase</keyword>
<dbReference type="Gene3D" id="3.90.120.10">
    <property type="entry name" value="DNA Methylase, subunit A, domain 2"/>
    <property type="match status" value="1"/>
</dbReference>
<evidence type="ECO:0000259" key="13">
    <source>
        <dbReference type="Pfam" id="PF12047"/>
    </source>
</evidence>
<dbReference type="GO" id="GO:0003677">
    <property type="term" value="F:DNA binding"/>
    <property type="evidence" value="ECO:0007669"/>
    <property type="project" value="UniProtKB-KW"/>
</dbReference>
<dbReference type="PIRSF" id="PIRSF037404">
    <property type="entry name" value="DNMT1"/>
    <property type="match status" value="1"/>
</dbReference>
<dbReference type="Gene3D" id="2.30.30.490">
    <property type="match status" value="2"/>
</dbReference>
<feature type="domain" description="RFTS" evidence="13">
    <location>
        <begin position="84"/>
        <end position="232"/>
    </location>
</feature>
<evidence type="ECO:0000259" key="12">
    <source>
        <dbReference type="Pfam" id="PF01426"/>
    </source>
</evidence>
<evidence type="ECO:0000256" key="4">
    <source>
        <dbReference type="ARBA" id="ARBA00022691"/>
    </source>
</evidence>
<dbReference type="SUPFAM" id="SSF53335">
    <property type="entry name" value="S-adenosyl-L-methionine-dependent methyltransferases"/>
    <property type="match status" value="1"/>
</dbReference>
<dbReference type="GO" id="GO:0032259">
    <property type="term" value="P:methylation"/>
    <property type="evidence" value="ECO:0007669"/>
    <property type="project" value="UniProtKB-KW"/>
</dbReference>
<comment type="caution">
    <text evidence="14">The sequence shown here is derived from an EMBL/GenBank/DDBJ whole genome shotgun (WGS) entry which is preliminary data.</text>
</comment>
<dbReference type="AlphaFoldDB" id="A0AAD5V747"/>
<dbReference type="InterPro" id="IPR050390">
    <property type="entry name" value="C5-Methyltransferase"/>
</dbReference>
<evidence type="ECO:0000256" key="5">
    <source>
        <dbReference type="ARBA" id="ARBA00022737"/>
    </source>
</evidence>
<comment type="catalytic activity">
    <reaction evidence="11">
        <text>a 2'-deoxycytidine in DNA + S-adenosyl-L-methionine = a 5-methyl-2'-deoxycytidine in DNA + S-adenosyl-L-homocysteine + H(+)</text>
        <dbReference type="Rhea" id="RHEA:13681"/>
        <dbReference type="Rhea" id="RHEA-COMP:11369"/>
        <dbReference type="Rhea" id="RHEA-COMP:11370"/>
        <dbReference type="ChEBI" id="CHEBI:15378"/>
        <dbReference type="ChEBI" id="CHEBI:57856"/>
        <dbReference type="ChEBI" id="CHEBI:59789"/>
        <dbReference type="ChEBI" id="CHEBI:85452"/>
        <dbReference type="ChEBI" id="CHEBI:85454"/>
        <dbReference type="EC" id="2.1.1.37"/>
    </reaction>
</comment>
<evidence type="ECO:0000256" key="11">
    <source>
        <dbReference type="RuleBase" id="RU000417"/>
    </source>
</evidence>
<dbReference type="Pfam" id="PF01426">
    <property type="entry name" value="BAH"/>
    <property type="match status" value="1"/>
</dbReference>
<evidence type="ECO:0000256" key="8">
    <source>
        <dbReference type="PIRSR" id="PIRSR037404-1"/>
    </source>
</evidence>
<dbReference type="PRINTS" id="PR00105">
    <property type="entry name" value="C5METTRFRASE"/>
</dbReference>
<dbReference type="InterPro" id="IPR022702">
    <property type="entry name" value="Cytosine_MeTrfase1_RFD"/>
</dbReference>
<dbReference type="GO" id="GO:0005634">
    <property type="term" value="C:nucleus"/>
    <property type="evidence" value="ECO:0007669"/>
    <property type="project" value="UniProtKB-SubCell"/>
</dbReference>
<dbReference type="InterPro" id="IPR043151">
    <property type="entry name" value="BAH_sf"/>
</dbReference>
<dbReference type="PROSITE" id="PS51679">
    <property type="entry name" value="SAM_MT_C5"/>
    <property type="match status" value="1"/>
</dbReference>
<dbReference type="GO" id="GO:0044027">
    <property type="term" value="P:negative regulation of gene expression via chromosomal CpG island methylation"/>
    <property type="evidence" value="ECO:0007669"/>
    <property type="project" value="TreeGrafter"/>
</dbReference>
<evidence type="ECO:0000313" key="14">
    <source>
        <dbReference type="EMBL" id="KAJ3483916.1"/>
    </source>
</evidence>
<organism evidence="14 15">
    <name type="scientific">Meripilus lineatus</name>
    <dbReference type="NCBI Taxonomy" id="2056292"/>
    <lineage>
        <taxon>Eukaryota</taxon>
        <taxon>Fungi</taxon>
        <taxon>Dikarya</taxon>
        <taxon>Basidiomycota</taxon>
        <taxon>Agaricomycotina</taxon>
        <taxon>Agaricomycetes</taxon>
        <taxon>Polyporales</taxon>
        <taxon>Meripilaceae</taxon>
        <taxon>Meripilus</taxon>
    </lineage>
</organism>